<dbReference type="InterPro" id="IPR018691">
    <property type="entry name" value="DUF2188"/>
</dbReference>
<evidence type="ECO:0000313" key="3">
    <source>
        <dbReference type="Proteomes" id="UP001056426"/>
    </source>
</evidence>
<sequence>MPRKERHVVPNSEKGGWDSKRENAERASKHFDTKKEAMDWSREKAKQEKSELIPHGKDGKIQNPNSYGKDPNPPKDKKRQ</sequence>
<reference evidence="2" key="2">
    <citation type="submission" date="2022-06" db="EMBL/GenBank/DDBJ databases">
        <title>Xiashengella guii gen. nov. sp. nov., a bacterium isolated form anaerobic digestion tank.</title>
        <authorList>
            <person name="Huang H."/>
        </authorList>
    </citation>
    <scope>NUCLEOTIDE SEQUENCE</scope>
    <source>
        <strain evidence="2">Ai-910</strain>
    </source>
</reference>
<dbReference type="AlphaFoldDB" id="A0A9J6ZMB3"/>
<reference evidence="2" key="1">
    <citation type="submission" date="2022-05" db="EMBL/GenBank/DDBJ databases">
        <authorList>
            <person name="Sun X."/>
        </authorList>
    </citation>
    <scope>NUCLEOTIDE SEQUENCE</scope>
    <source>
        <strain evidence="2">Ai-910</strain>
    </source>
</reference>
<dbReference type="Pfam" id="PF09954">
    <property type="entry name" value="DUF2188"/>
    <property type="match status" value="1"/>
</dbReference>
<evidence type="ECO:0000256" key="1">
    <source>
        <dbReference type="SAM" id="MobiDB-lite"/>
    </source>
</evidence>
<dbReference type="KEGG" id="alkq:M9189_07105"/>
<gene>
    <name evidence="2" type="ORF">M9189_07105</name>
</gene>
<protein>
    <submittedName>
        <fullName evidence="2">DUF2188 domain-containing protein</fullName>
    </submittedName>
</protein>
<feature type="region of interest" description="Disordered" evidence="1">
    <location>
        <begin position="1"/>
        <end position="80"/>
    </location>
</feature>
<name>A0A9J6ZMB3_9BACT</name>
<organism evidence="2 3">
    <name type="scientific">Xiashengella succiniciproducens</name>
    <dbReference type="NCBI Taxonomy" id="2949635"/>
    <lineage>
        <taxon>Bacteria</taxon>
        <taxon>Pseudomonadati</taxon>
        <taxon>Bacteroidota</taxon>
        <taxon>Bacteroidia</taxon>
        <taxon>Marinilabiliales</taxon>
        <taxon>Marinilabiliaceae</taxon>
        <taxon>Xiashengella</taxon>
    </lineage>
</organism>
<evidence type="ECO:0000313" key="2">
    <source>
        <dbReference type="EMBL" id="URW78631.1"/>
    </source>
</evidence>
<dbReference type="EMBL" id="CP098400">
    <property type="protein sequence ID" value="URW78631.1"/>
    <property type="molecule type" value="Genomic_DNA"/>
</dbReference>
<feature type="compositionally biased region" description="Basic and acidic residues" evidence="1">
    <location>
        <begin position="15"/>
        <end position="60"/>
    </location>
</feature>
<dbReference type="RefSeq" id="WP_250721992.1">
    <property type="nucleotide sequence ID" value="NZ_CP098400.1"/>
</dbReference>
<accession>A0A9J6ZMB3</accession>
<keyword evidence="3" id="KW-1185">Reference proteome</keyword>
<dbReference type="Proteomes" id="UP001056426">
    <property type="component" value="Chromosome"/>
</dbReference>
<proteinExistence type="predicted"/>